<evidence type="ECO:0000256" key="4">
    <source>
        <dbReference type="ARBA" id="ARBA00022723"/>
    </source>
</evidence>
<comment type="caution">
    <text evidence="11">The sequence shown here is derived from an EMBL/GenBank/DDBJ whole genome shotgun (WGS) entry which is preliminary data.</text>
</comment>
<dbReference type="InterPro" id="IPR007081">
    <property type="entry name" value="RNA_pol_Rpb1_5"/>
</dbReference>
<protein>
    <recommendedName>
        <fullName evidence="7">DNA-directed RNA polymerase subunit</fullName>
        <ecNumber evidence="7">2.7.7.6</ecNumber>
    </recommendedName>
</protein>
<dbReference type="GO" id="GO:0006351">
    <property type="term" value="P:DNA-templated transcription"/>
    <property type="evidence" value="ECO:0007669"/>
    <property type="project" value="InterPro"/>
</dbReference>
<dbReference type="InterPro" id="IPR038120">
    <property type="entry name" value="Rpb1_funnel_sf"/>
</dbReference>
<dbReference type="PATRIC" id="fig|1618650.3.peg.447"/>
<dbReference type="SMART" id="SM00663">
    <property type="entry name" value="RPOLA_N"/>
    <property type="match status" value="1"/>
</dbReference>
<dbReference type="GO" id="GO:0046872">
    <property type="term" value="F:metal ion binding"/>
    <property type="evidence" value="ECO:0007669"/>
    <property type="project" value="UniProtKB-KW"/>
</dbReference>
<organism evidence="11 12">
    <name type="scientific">Candidatus Giovannonibacteria bacterium GW2011_GWA2_53_7</name>
    <dbReference type="NCBI Taxonomy" id="1618650"/>
    <lineage>
        <taxon>Bacteria</taxon>
        <taxon>Candidatus Giovannoniibacteriota</taxon>
    </lineage>
</organism>
<gene>
    <name evidence="11" type="ORF">UY81_C0045G0007</name>
</gene>
<comment type="function">
    <text evidence="7">DNA-dependent RNA polymerase catalyzes the transcription of DNA into RNA using the four ribonucleoside triphosphates as substrates.</text>
</comment>
<keyword evidence="3 7" id="KW-0548">Nucleotidyltransferase</keyword>
<dbReference type="InterPro" id="IPR012754">
    <property type="entry name" value="DNA-dir_RpoC_beta_prime_bact"/>
</dbReference>
<dbReference type="SUPFAM" id="SSF64484">
    <property type="entry name" value="beta and beta-prime subunits of DNA dependent RNA-polymerase"/>
    <property type="match status" value="1"/>
</dbReference>
<feature type="region of interest" description="Disordered" evidence="9">
    <location>
        <begin position="85"/>
        <end position="104"/>
    </location>
</feature>
<keyword evidence="1 7" id="KW-0240">DNA-directed RNA polymerase</keyword>
<dbReference type="Gene3D" id="1.10.132.30">
    <property type="match status" value="1"/>
</dbReference>
<dbReference type="PANTHER" id="PTHR19376">
    <property type="entry name" value="DNA-DIRECTED RNA POLYMERASE"/>
    <property type="match status" value="1"/>
</dbReference>
<keyword evidence="4" id="KW-0479">Metal-binding</keyword>
<dbReference type="GO" id="GO:0003677">
    <property type="term" value="F:DNA binding"/>
    <property type="evidence" value="ECO:0007669"/>
    <property type="project" value="InterPro"/>
</dbReference>
<proteinExistence type="inferred from homology"/>
<dbReference type="InterPro" id="IPR007083">
    <property type="entry name" value="RNA_pol_Rpb1_4"/>
</dbReference>
<feature type="non-terminal residue" evidence="11">
    <location>
        <position position="842"/>
    </location>
</feature>
<evidence type="ECO:0000256" key="1">
    <source>
        <dbReference type="ARBA" id="ARBA00022478"/>
    </source>
</evidence>
<reference evidence="11 12" key="1">
    <citation type="journal article" date="2015" name="Nature">
        <title>rRNA introns, odd ribosomes, and small enigmatic genomes across a large radiation of phyla.</title>
        <authorList>
            <person name="Brown C.T."/>
            <person name="Hug L.A."/>
            <person name="Thomas B.C."/>
            <person name="Sharon I."/>
            <person name="Castelle C.J."/>
            <person name="Singh A."/>
            <person name="Wilkins M.J."/>
            <person name="Williams K.H."/>
            <person name="Banfield J.F."/>
        </authorList>
    </citation>
    <scope>NUCLEOTIDE SEQUENCE [LARGE SCALE GENOMIC DNA]</scope>
</reference>
<evidence type="ECO:0000313" key="12">
    <source>
        <dbReference type="Proteomes" id="UP000034290"/>
    </source>
</evidence>
<evidence type="ECO:0000256" key="9">
    <source>
        <dbReference type="SAM" id="MobiDB-lite"/>
    </source>
</evidence>
<dbReference type="InterPro" id="IPR045867">
    <property type="entry name" value="DNA-dir_RpoC_beta_prime"/>
</dbReference>
<dbReference type="InterPro" id="IPR042102">
    <property type="entry name" value="RNA_pol_Rpb1_3_sf"/>
</dbReference>
<keyword evidence="5 7" id="KW-0804">Transcription</keyword>
<dbReference type="Proteomes" id="UP000034290">
    <property type="component" value="Unassembled WGS sequence"/>
</dbReference>
<comment type="catalytic activity">
    <reaction evidence="6 7">
        <text>RNA(n) + a ribonucleoside 5'-triphosphate = RNA(n+1) + diphosphate</text>
        <dbReference type="Rhea" id="RHEA:21248"/>
        <dbReference type="Rhea" id="RHEA-COMP:14527"/>
        <dbReference type="Rhea" id="RHEA-COMP:17342"/>
        <dbReference type="ChEBI" id="CHEBI:33019"/>
        <dbReference type="ChEBI" id="CHEBI:61557"/>
        <dbReference type="ChEBI" id="CHEBI:140395"/>
        <dbReference type="EC" id="2.7.7.6"/>
    </reaction>
</comment>
<dbReference type="Gene3D" id="2.40.40.20">
    <property type="match status" value="1"/>
</dbReference>
<dbReference type="CDD" id="cd01609">
    <property type="entry name" value="RNAP_beta'_N"/>
    <property type="match status" value="1"/>
</dbReference>
<evidence type="ECO:0000256" key="8">
    <source>
        <dbReference type="SAM" id="Coils"/>
    </source>
</evidence>
<evidence type="ECO:0000256" key="5">
    <source>
        <dbReference type="ARBA" id="ARBA00023163"/>
    </source>
</evidence>
<dbReference type="Pfam" id="PF05000">
    <property type="entry name" value="RNA_pol_Rpb1_4"/>
    <property type="match status" value="1"/>
</dbReference>
<dbReference type="GO" id="GO:0000428">
    <property type="term" value="C:DNA-directed RNA polymerase complex"/>
    <property type="evidence" value="ECO:0007669"/>
    <property type="project" value="UniProtKB-KW"/>
</dbReference>
<keyword evidence="8" id="KW-0175">Coiled coil</keyword>
<dbReference type="InterPro" id="IPR006592">
    <property type="entry name" value="RNA_pol_N"/>
</dbReference>
<dbReference type="EMBL" id="LCRM01000045">
    <property type="protein sequence ID" value="KKW35309.1"/>
    <property type="molecule type" value="Genomic_DNA"/>
</dbReference>
<evidence type="ECO:0000313" key="11">
    <source>
        <dbReference type="EMBL" id="KKW35309.1"/>
    </source>
</evidence>
<dbReference type="GO" id="GO:0003899">
    <property type="term" value="F:DNA-directed RNA polymerase activity"/>
    <property type="evidence" value="ECO:0007669"/>
    <property type="project" value="UniProtKB-EC"/>
</dbReference>
<dbReference type="InterPro" id="IPR007080">
    <property type="entry name" value="RNA_pol_Rpb1_1"/>
</dbReference>
<name>A0A0G2ARB2_9BACT</name>
<evidence type="ECO:0000256" key="6">
    <source>
        <dbReference type="ARBA" id="ARBA00048552"/>
    </source>
</evidence>
<dbReference type="Pfam" id="PF00623">
    <property type="entry name" value="RNA_pol_Rpb1_2"/>
    <property type="match status" value="2"/>
</dbReference>
<dbReference type="Pfam" id="PF04997">
    <property type="entry name" value="RNA_pol_Rpb1_1"/>
    <property type="match status" value="1"/>
</dbReference>
<dbReference type="Pfam" id="PF04998">
    <property type="entry name" value="RNA_pol_Rpb1_5"/>
    <property type="match status" value="1"/>
</dbReference>
<evidence type="ECO:0000256" key="3">
    <source>
        <dbReference type="ARBA" id="ARBA00022695"/>
    </source>
</evidence>
<dbReference type="PANTHER" id="PTHR19376:SF54">
    <property type="entry name" value="DNA-DIRECTED RNA POLYMERASE SUBUNIT BETA"/>
    <property type="match status" value="1"/>
</dbReference>
<dbReference type="InterPro" id="IPR000722">
    <property type="entry name" value="RNA_pol_asu"/>
</dbReference>
<dbReference type="Pfam" id="PF04983">
    <property type="entry name" value="RNA_pol_Rpb1_3"/>
    <property type="match status" value="1"/>
</dbReference>
<feature type="coiled-coil region" evidence="8">
    <location>
        <begin position="108"/>
        <end position="146"/>
    </location>
</feature>
<dbReference type="Gene3D" id="1.10.274.100">
    <property type="entry name" value="RNA polymerase Rpb1, domain 3"/>
    <property type="match status" value="1"/>
</dbReference>
<dbReference type="Gene3D" id="1.10.40.90">
    <property type="match status" value="1"/>
</dbReference>
<feature type="domain" description="RNA polymerase N-terminal" evidence="10">
    <location>
        <begin position="223"/>
        <end position="505"/>
    </location>
</feature>
<feature type="compositionally biased region" description="Basic and acidic residues" evidence="9">
    <location>
        <begin position="94"/>
        <end position="104"/>
    </location>
</feature>
<dbReference type="NCBIfam" id="TIGR02386">
    <property type="entry name" value="rpoC_TIGR"/>
    <property type="match status" value="1"/>
</dbReference>
<dbReference type="EC" id="2.7.7.6" evidence="7"/>
<sequence>MEVTRSLVRRERMGHIDLAAPCSHIWFLRGVPSKIGLVLDLSVQDLEKVIYFANFVITNVDENLREETLKQIEVEAQAKRKSIESEFQNQQTEVRQRRGQAERDGKPLTAFEEEMQSLATLKEEQLKNLAEVVELAKRELKELKKYQIVSENIYHNLSLKYGQVFEASIGAEAIRQLLLEIDITQLIKELETDMAGAPENRRRRLVRRLKLLKNFDRNGLRPEWMILTTIPVIPPDLRPMVQLDGGRFATSDLNDLYRRVINRNNRLKRLIELNAPEVICRNEKRMLQEAVDALIDNGARHGKTVTASTGQKRMLKSIADTLKGKQGRFRQNLLGKRVDYSGRSVIVIGPHLKLNQCGIPKRMALELFRPFVISQLIKRDLVHNVRSASRFIESNRPEVWDILEALTKNAHVLLNRAPTLHRLGIQAFQPILIEGKAIQIHPMVCLAFNADFDGDQMAVHVPLTEQAKLEAKEIMLSTKNLLKPATGTPVVSPSQDIVLGCYYLSLIRNQADKQASIYSSPTEAKLAYEAGAVGLQQLLKVRINDQLVDTTVGRLIFNEIVPPELGFLNELLDKKTLSKFVGRALSVVGPERTVEFLDAMKTLAFKHLTASGLSWGMDDIPVPVAKTAAVKGAQSKIDEIEAHYESGLLTEAERHSKIIEIWSKVKGELQNICRNELDKSGSVYMMIESGSRGSWEQITQMMGMKGLVTNPAGGIIELPVKGSFKEGFDVLEYFISTHGTRKGLSDTALRTANAGYLTRRLIDVAQDVVTREADCGDATGVIFTKAEAELMDDTLNTLLIGRTTLEPIVDPKINKVLVKANGLVTEAVASSLKNVPLESIKI</sequence>
<evidence type="ECO:0000256" key="2">
    <source>
        <dbReference type="ARBA" id="ARBA00022679"/>
    </source>
</evidence>
<dbReference type="InterPro" id="IPR007066">
    <property type="entry name" value="RNA_pol_Rpb1_3"/>
</dbReference>
<evidence type="ECO:0000259" key="10">
    <source>
        <dbReference type="SMART" id="SM00663"/>
    </source>
</evidence>
<comment type="similarity">
    <text evidence="7">Belongs to the RNA polymerase beta' chain family.</text>
</comment>
<accession>A0A0G2ARB2</accession>
<keyword evidence="2 7" id="KW-0808">Transferase</keyword>
<dbReference type="AlphaFoldDB" id="A0A0G2ARB2"/>
<evidence type="ECO:0000256" key="7">
    <source>
        <dbReference type="RuleBase" id="RU004279"/>
    </source>
</evidence>